<evidence type="ECO:0000256" key="2">
    <source>
        <dbReference type="ARBA" id="ARBA00012251"/>
    </source>
</evidence>
<comment type="catalytic activity">
    <reaction evidence="1">
        <text>[E2 ubiquitin-conjugating enzyme]-S-ubiquitinyl-L-cysteine + [acceptor protein]-L-lysine = [E2 ubiquitin-conjugating enzyme]-L-cysteine + [acceptor protein]-N(6)-ubiquitinyl-L-lysine.</text>
        <dbReference type="EC" id="2.3.2.31"/>
    </reaction>
</comment>
<dbReference type="Proteomes" id="UP000176998">
    <property type="component" value="Unassembled WGS sequence"/>
</dbReference>
<evidence type="ECO:0000256" key="1">
    <source>
        <dbReference type="ARBA" id="ARBA00001798"/>
    </source>
</evidence>
<dbReference type="InterPro" id="IPR031127">
    <property type="entry name" value="E3_UB_ligase_RBR"/>
</dbReference>
<evidence type="ECO:0000256" key="7">
    <source>
        <dbReference type="ARBA" id="ARBA00022786"/>
    </source>
</evidence>
<proteinExistence type="predicted"/>
<evidence type="ECO:0000256" key="8">
    <source>
        <dbReference type="ARBA" id="ARBA00022833"/>
    </source>
</evidence>
<dbReference type="EMBL" id="MJBS01000039">
    <property type="protein sequence ID" value="OHE99109.1"/>
    <property type="molecule type" value="Genomic_DNA"/>
</dbReference>
<protein>
    <recommendedName>
        <fullName evidence="2">RBR-type E3 ubiquitin transferase</fullName>
        <ecNumber evidence="2">2.3.2.31</ecNumber>
    </recommendedName>
</protein>
<evidence type="ECO:0000256" key="6">
    <source>
        <dbReference type="ARBA" id="ARBA00022771"/>
    </source>
</evidence>
<keyword evidence="5" id="KW-0677">Repeat</keyword>
<evidence type="ECO:0000256" key="3">
    <source>
        <dbReference type="ARBA" id="ARBA00022679"/>
    </source>
</evidence>
<dbReference type="Gene3D" id="1.20.120.1750">
    <property type="match status" value="1"/>
</dbReference>
<dbReference type="GO" id="GO:0061630">
    <property type="term" value="F:ubiquitin protein ligase activity"/>
    <property type="evidence" value="ECO:0007669"/>
    <property type="project" value="UniProtKB-EC"/>
</dbReference>
<reference evidence="10 11" key="1">
    <citation type="submission" date="2016-09" db="EMBL/GenBank/DDBJ databases">
        <authorList>
            <person name="Capua I."/>
            <person name="De Benedictis P."/>
            <person name="Joannis T."/>
            <person name="Lombin L.H."/>
            <person name="Cattoli G."/>
        </authorList>
    </citation>
    <scope>NUCLEOTIDE SEQUENCE [LARGE SCALE GENOMIC DNA]</scope>
    <source>
        <strain evidence="10 11">IMI 309357</strain>
    </source>
</reference>
<evidence type="ECO:0000256" key="4">
    <source>
        <dbReference type="ARBA" id="ARBA00022723"/>
    </source>
</evidence>
<feature type="domain" description="RING-type" evidence="9">
    <location>
        <begin position="10"/>
        <end position="218"/>
    </location>
</feature>
<comment type="caution">
    <text evidence="10">The sequence shown here is derived from an EMBL/GenBank/DDBJ whole genome shotgun (WGS) entry which is preliminary data.</text>
</comment>
<evidence type="ECO:0000259" key="9">
    <source>
        <dbReference type="PROSITE" id="PS51873"/>
    </source>
</evidence>
<accession>A0A1G4BCF8</accession>
<dbReference type="InterPro" id="IPR002867">
    <property type="entry name" value="IBR_dom"/>
</dbReference>
<dbReference type="CDD" id="cd20336">
    <property type="entry name" value="Rcat_RBR"/>
    <property type="match status" value="1"/>
</dbReference>
<dbReference type="Pfam" id="PF01485">
    <property type="entry name" value="IBR"/>
    <property type="match status" value="1"/>
</dbReference>
<keyword evidence="6" id="KW-0863">Zinc-finger</keyword>
<name>A0A1G4BCF8_9PEZI</name>
<keyword evidence="4" id="KW-0479">Metal-binding</keyword>
<sequence length="218" mass="24499">MEETEDESPNSQDCLACDKTCRKASRRDFPCGCPPYCHACAAAYIRSCLSNKPFTRPTCPGICGIMHPFPDAWPRQLLRSKETIQYFDLVAEADEAESGAALYCHVRACGRYIPVRNRQKRGVGLGVCNCGERTCAGCHDKVHEGETCDEMRARWEAEGVLKEELERKSRRTMEQLSCKQCPKCKIVIEKIDGCDAIRCESCGHIFCWSKTPMIGDTE</sequence>
<dbReference type="PANTHER" id="PTHR11685">
    <property type="entry name" value="RBR FAMILY RING FINGER AND IBR DOMAIN-CONTAINING"/>
    <property type="match status" value="1"/>
</dbReference>
<dbReference type="InterPro" id="IPR044066">
    <property type="entry name" value="TRIAD_supradom"/>
</dbReference>
<dbReference type="AlphaFoldDB" id="A0A1G4BCF8"/>
<dbReference type="GO" id="GO:0016567">
    <property type="term" value="P:protein ubiquitination"/>
    <property type="evidence" value="ECO:0007669"/>
    <property type="project" value="InterPro"/>
</dbReference>
<evidence type="ECO:0000313" key="11">
    <source>
        <dbReference type="Proteomes" id="UP000176998"/>
    </source>
</evidence>
<dbReference type="GO" id="GO:0008270">
    <property type="term" value="F:zinc ion binding"/>
    <property type="evidence" value="ECO:0007669"/>
    <property type="project" value="UniProtKB-KW"/>
</dbReference>
<keyword evidence="3" id="KW-0808">Transferase</keyword>
<dbReference type="EC" id="2.3.2.31" evidence="2"/>
<evidence type="ECO:0000256" key="5">
    <source>
        <dbReference type="ARBA" id="ARBA00022737"/>
    </source>
</evidence>
<dbReference type="GeneID" id="34558754"/>
<dbReference type="STRING" id="1209926.A0A1G4BCF8"/>
<keyword evidence="7" id="KW-0833">Ubl conjugation pathway</keyword>
<keyword evidence="11" id="KW-1185">Reference proteome</keyword>
<dbReference type="RefSeq" id="XP_022476258.1">
    <property type="nucleotide sequence ID" value="XM_022617244.1"/>
</dbReference>
<keyword evidence="8" id="KW-0862">Zinc</keyword>
<gene>
    <name evidence="10" type="ORF">CORC01_05602</name>
</gene>
<dbReference type="OrthoDB" id="4825796at2759"/>
<dbReference type="SUPFAM" id="SSF57850">
    <property type="entry name" value="RING/U-box"/>
    <property type="match status" value="1"/>
</dbReference>
<evidence type="ECO:0000313" key="10">
    <source>
        <dbReference type="EMBL" id="OHE99109.1"/>
    </source>
</evidence>
<dbReference type="PROSITE" id="PS51873">
    <property type="entry name" value="TRIAD"/>
    <property type="match status" value="1"/>
</dbReference>
<organism evidence="10 11">
    <name type="scientific">Colletotrichum orchidophilum</name>
    <dbReference type="NCBI Taxonomy" id="1209926"/>
    <lineage>
        <taxon>Eukaryota</taxon>
        <taxon>Fungi</taxon>
        <taxon>Dikarya</taxon>
        <taxon>Ascomycota</taxon>
        <taxon>Pezizomycotina</taxon>
        <taxon>Sordariomycetes</taxon>
        <taxon>Hypocreomycetidae</taxon>
        <taxon>Glomerellales</taxon>
        <taxon>Glomerellaceae</taxon>
        <taxon>Colletotrichum</taxon>
    </lineage>
</organism>